<dbReference type="AlphaFoldDB" id="A0A846XM78"/>
<accession>A0A846XM78</accession>
<evidence type="ECO:0000313" key="2">
    <source>
        <dbReference type="Proteomes" id="UP000565715"/>
    </source>
</evidence>
<proteinExistence type="predicted"/>
<sequence length="103" mass="11436">MADYAHSPAAEAGRAAKARHLAGYLWDREITGSELLELPAPVQRKLARSAGVNPPSTTETWRSVARLLDEKATWAARNPGHPAAQRPHRDEKLLWVKPPITPW</sequence>
<dbReference type="Proteomes" id="UP000565715">
    <property type="component" value="Unassembled WGS sequence"/>
</dbReference>
<reference evidence="1 2" key="1">
    <citation type="submission" date="2020-04" db="EMBL/GenBank/DDBJ databases">
        <title>MicrobeNet Type strains.</title>
        <authorList>
            <person name="Nicholson A.C."/>
        </authorList>
    </citation>
    <scope>NUCLEOTIDE SEQUENCE [LARGE SCALE GENOMIC DNA]</scope>
    <source>
        <strain evidence="1 2">DSM 45078</strain>
    </source>
</reference>
<dbReference type="EMBL" id="JAAXOO010000004">
    <property type="protein sequence ID" value="NKY34834.1"/>
    <property type="molecule type" value="Genomic_DNA"/>
</dbReference>
<organism evidence="1 2">
    <name type="scientific">Nocardia speluncae</name>
    <dbReference type="NCBI Taxonomy" id="419477"/>
    <lineage>
        <taxon>Bacteria</taxon>
        <taxon>Bacillati</taxon>
        <taxon>Actinomycetota</taxon>
        <taxon>Actinomycetes</taxon>
        <taxon>Mycobacteriales</taxon>
        <taxon>Nocardiaceae</taxon>
        <taxon>Nocardia</taxon>
    </lineage>
</organism>
<gene>
    <name evidence="1" type="ORF">HGA13_17405</name>
</gene>
<protein>
    <submittedName>
        <fullName evidence="1">Uncharacterized protein</fullName>
    </submittedName>
</protein>
<comment type="caution">
    <text evidence="1">The sequence shown here is derived from an EMBL/GenBank/DDBJ whole genome shotgun (WGS) entry which is preliminary data.</text>
</comment>
<evidence type="ECO:0000313" key="1">
    <source>
        <dbReference type="EMBL" id="NKY34834.1"/>
    </source>
</evidence>
<keyword evidence="2" id="KW-1185">Reference proteome</keyword>
<name>A0A846XM78_9NOCA</name>
<dbReference type="RefSeq" id="WP_068043493.1">
    <property type="nucleotide sequence ID" value="NZ_JAAXOO010000004.1"/>
</dbReference>